<dbReference type="CDD" id="cd06171">
    <property type="entry name" value="Sigma70_r4"/>
    <property type="match status" value="1"/>
</dbReference>
<evidence type="ECO:0000256" key="4">
    <source>
        <dbReference type="ARBA" id="ARBA00023125"/>
    </source>
</evidence>
<dbReference type="Pfam" id="PF22029">
    <property type="entry name" value="PhyR_sigma2"/>
    <property type="match status" value="1"/>
</dbReference>
<dbReference type="Pfam" id="PF08281">
    <property type="entry name" value="Sigma70_r4_2"/>
    <property type="match status" value="1"/>
</dbReference>
<keyword evidence="3" id="KW-0731">Sigma factor</keyword>
<protein>
    <submittedName>
        <fullName evidence="9">Sigma-70 family RNA polymerase sigma factor</fullName>
    </submittedName>
</protein>
<comment type="caution">
    <text evidence="9">The sequence shown here is derived from an EMBL/GenBank/DDBJ whole genome shotgun (WGS) entry which is preliminary data.</text>
</comment>
<keyword evidence="2" id="KW-0805">Transcription regulation</keyword>
<dbReference type="Proteomes" id="UP001589865">
    <property type="component" value="Unassembled WGS sequence"/>
</dbReference>
<accession>A0ABV6JLQ6</accession>
<dbReference type="SUPFAM" id="SSF88946">
    <property type="entry name" value="Sigma2 domain of RNA polymerase sigma factors"/>
    <property type="match status" value="1"/>
</dbReference>
<comment type="similarity">
    <text evidence="1">Belongs to the sigma-70 factor family. ECF subfamily.</text>
</comment>
<dbReference type="PANTHER" id="PTHR43133:SF25">
    <property type="entry name" value="RNA POLYMERASE SIGMA FACTOR RFAY-RELATED"/>
    <property type="match status" value="1"/>
</dbReference>
<organism evidence="9 10">
    <name type="scientific">Roseomonas elaeocarpi</name>
    <dbReference type="NCBI Taxonomy" id="907779"/>
    <lineage>
        <taxon>Bacteria</taxon>
        <taxon>Pseudomonadati</taxon>
        <taxon>Pseudomonadota</taxon>
        <taxon>Alphaproteobacteria</taxon>
        <taxon>Acetobacterales</taxon>
        <taxon>Roseomonadaceae</taxon>
        <taxon>Roseomonas</taxon>
    </lineage>
</organism>
<keyword evidence="5" id="KW-0804">Transcription</keyword>
<gene>
    <name evidence="9" type="ORF">ACFFGY_00200</name>
</gene>
<dbReference type="SUPFAM" id="SSF88659">
    <property type="entry name" value="Sigma3 and sigma4 domains of RNA polymerase sigma factors"/>
    <property type="match status" value="1"/>
</dbReference>
<evidence type="ECO:0000313" key="9">
    <source>
        <dbReference type="EMBL" id="MFC0406646.1"/>
    </source>
</evidence>
<sequence length="190" mass="21234">MAGTRKRFDVEEQIPFLRRYARVLARHAADADDLVQEALVRAYDRRAAFRIGGNLRAWLLSITYSTFVDGWRSRRSERVREGDYATIQPREADPTQLDHVHLRQIEEAFLLLPDDQRAAFHLVVVEGLSYEDAAAALGVPTGTVMSRLSRARAALRGVEHADSRDGSATRKLPPGEPRLRVVSSRGGSNG</sequence>
<keyword evidence="10" id="KW-1185">Reference proteome</keyword>
<keyword evidence="4" id="KW-0238">DNA-binding</keyword>
<feature type="domain" description="RNA polymerase sigma factor 70 region 4 type 2" evidence="7">
    <location>
        <begin position="103"/>
        <end position="155"/>
    </location>
</feature>
<evidence type="ECO:0000256" key="1">
    <source>
        <dbReference type="ARBA" id="ARBA00010641"/>
    </source>
</evidence>
<dbReference type="InterPro" id="IPR036388">
    <property type="entry name" value="WH-like_DNA-bd_sf"/>
</dbReference>
<dbReference type="InterPro" id="IPR013249">
    <property type="entry name" value="RNA_pol_sigma70_r4_t2"/>
</dbReference>
<dbReference type="Gene3D" id="1.10.1740.10">
    <property type="match status" value="1"/>
</dbReference>
<dbReference type="InterPro" id="IPR053866">
    <property type="entry name" value="PhyR_sigma2"/>
</dbReference>
<dbReference type="PROSITE" id="PS01063">
    <property type="entry name" value="SIGMA70_ECF"/>
    <property type="match status" value="1"/>
</dbReference>
<feature type="domain" description="PhyR sigma2" evidence="8">
    <location>
        <begin position="10"/>
        <end position="61"/>
    </location>
</feature>
<dbReference type="InterPro" id="IPR013325">
    <property type="entry name" value="RNA_pol_sigma_r2"/>
</dbReference>
<dbReference type="InterPro" id="IPR013324">
    <property type="entry name" value="RNA_pol_sigma_r3/r4-like"/>
</dbReference>
<evidence type="ECO:0000256" key="5">
    <source>
        <dbReference type="ARBA" id="ARBA00023163"/>
    </source>
</evidence>
<dbReference type="EMBL" id="JBHLUN010000001">
    <property type="protein sequence ID" value="MFC0406646.1"/>
    <property type="molecule type" value="Genomic_DNA"/>
</dbReference>
<dbReference type="NCBIfam" id="NF009164">
    <property type="entry name" value="PRK12511.1"/>
    <property type="match status" value="1"/>
</dbReference>
<evidence type="ECO:0000313" key="10">
    <source>
        <dbReference type="Proteomes" id="UP001589865"/>
    </source>
</evidence>
<evidence type="ECO:0000259" key="8">
    <source>
        <dbReference type="Pfam" id="PF22029"/>
    </source>
</evidence>
<dbReference type="InterPro" id="IPR039425">
    <property type="entry name" value="RNA_pol_sigma-70-like"/>
</dbReference>
<dbReference type="InterPro" id="IPR000838">
    <property type="entry name" value="RNA_pol_sigma70_ECF_CS"/>
</dbReference>
<name>A0ABV6JLQ6_9PROT</name>
<proteinExistence type="inferred from homology"/>
<feature type="region of interest" description="Disordered" evidence="6">
    <location>
        <begin position="158"/>
        <end position="190"/>
    </location>
</feature>
<dbReference type="Gene3D" id="1.10.10.10">
    <property type="entry name" value="Winged helix-like DNA-binding domain superfamily/Winged helix DNA-binding domain"/>
    <property type="match status" value="1"/>
</dbReference>
<evidence type="ECO:0000256" key="2">
    <source>
        <dbReference type="ARBA" id="ARBA00023015"/>
    </source>
</evidence>
<dbReference type="RefSeq" id="WP_377042321.1">
    <property type="nucleotide sequence ID" value="NZ_JBHLUN010000001.1"/>
</dbReference>
<evidence type="ECO:0000256" key="3">
    <source>
        <dbReference type="ARBA" id="ARBA00023082"/>
    </source>
</evidence>
<dbReference type="NCBIfam" id="TIGR02937">
    <property type="entry name" value="sigma70-ECF"/>
    <property type="match status" value="1"/>
</dbReference>
<feature type="compositionally biased region" description="Basic and acidic residues" evidence="6">
    <location>
        <begin position="158"/>
        <end position="168"/>
    </location>
</feature>
<evidence type="ECO:0000256" key="6">
    <source>
        <dbReference type="SAM" id="MobiDB-lite"/>
    </source>
</evidence>
<dbReference type="InterPro" id="IPR014284">
    <property type="entry name" value="RNA_pol_sigma-70_dom"/>
</dbReference>
<dbReference type="PANTHER" id="PTHR43133">
    <property type="entry name" value="RNA POLYMERASE ECF-TYPE SIGMA FACTO"/>
    <property type="match status" value="1"/>
</dbReference>
<reference evidence="9 10" key="1">
    <citation type="submission" date="2024-09" db="EMBL/GenBank/DDBJ databases">
        <authorList>
            <person name="Sun Q."/>
            <person name="Mori K."/>
        </authorList>
    </citation>
    <scope>NUCLEOTIDE SEQUENCE [LARGE SCALE GENOMIC DNA]</scope>
    <source>
        <strain evidence="9 10">TBRC 5777</strain>
    </source>
</reference>
<evidence type="ECO:0000259" key="7">
    <source>
        <dbReference type="Pfam" id="PF08281"/>
    </source>
</evidence>